<feature type="region of interest" description="Disordered" evidence="7">
    <location>
        <begin position="558"/>
        <end position="781"/>
    </location>
</feature>
<dbReference type="PANTHER" id="PTHR11455:SF22">
    <property type="entry name" value="CRYPTOCHROME DASH"/>
    <property type="match status" value="1"/>
</dbReference>
<proteinExistence type="inferred from homology"/>
<dbReference type="AlphaFoldDB" id="A0A8K0WKR0"/>
<feature type="binding site" evidence="6">
    <location>
        <begin position="467"/>
        <end position="469"/>
    </location>
    <ligand>
        <name>FAD</name>
        <dbReference type="ChEBI" id="CHEBI:57692"/>
    </ligand>
</feature>
<accession>A0A8K0WKR0</accession>
<feature type="domain" description="Photolyase/cryptochrome alpha/beta" evidence="8">
    <location>
        <begin position="6"/>
        <end position="166"/>
    </location>
</feature>
<feature type="compositionally biased region" description="Gly residues" evidence="7">
    <location>
        <begin position="603"/>
        <end position="613"/>
    </location>
</feature>
<comment type="similarity">
    <text evidence="2">Belongs to the DNA photolyase class-1 family.</text>
</comment>
<feature type="compositionally biased region" description="Gly residues" evidence="7">
    <location>
        <begin position="625"/>
        <end position="640"/>
    </location>
</feature>
<dbReference type="InterPro" id="IPR005101">
    <property type="entry name" value="Cryptochr/Photolyase_FAD-bd"/>
</dbReference>
<keyword evidence="5" id="KW-0157">Chromophore</keyword>
<name>A0A8K0WKR0_9HYPO</name>
<dbReference type="EMBL" id="JAGPNK010000020">
    <property type="protein sequence ID" value="KAH7305025.1"/>
    <property type="molecule type" value="Genomic_DNA"/>
</dbReference>
<dbReference type="GO" id="GO:0003904">
    <property type="term" value="F:deoxyribodipyrimidine photo-lyase activity"/>
    <property type="evidence" value="ECO:0007669"/>
    <property type="project" value="TreeGrafter"/>
</dbReference>
<feature type="compositionally biased region" description="Pro residues" evidence="7">
    <location>
        <begin position="692"/>
        <end position="701"/>
    </location>
</feature>
<keyword evidence="4 6" id="KW-0274">FAD</keyword>
<dbReference type="InterPro" id="IPR014133">
    <property type="entry name" value="Cry_DASH"/>
</dbReference>
<dbReference type="Pfam" id="PF03441">
    <property type="entry name" value="FAD_binding_7"/>
    <property type="match status" value="1"/>
</dbReference>
<dbReference type="PROSITE" id="PS51645">
    <property type="entry name" value="PHR_CRY_ALPHA_BETA"/>
    <property type="match status" value="1"/>
</dbReference>
<sequence>MEKKAQTLIYLLRRDLRVADNPILHHLASTPNHGFTHLLPVYVFPSHQIEVSGFLKDGAVSPYPKALSPVGKFWRCGPLRAKFLAESVWDLKNSLENLQSGLAIRVGKTEDVVDHLLRHLRGSNAEVGAVWMTEEKSYEEVQEQQAIEAACSNHSVDFKLWQDEKYFIDDRDTGLEKPKDLPDIFTSYRKSQEPLRARPRATLKRPDRGSLPSMPDPSLIPAQADPFVMPDTLDDAIDRLVKPVQNFLSDPPPLPEVESAHPFQGGESRAHNRLTYLIKSGNMTNYKDTRDGLLGPDYSTKLSGYLAHGCITARWIHAEMLKFEDGTEPAYASGEGYGQGENKGTTAVRFELLWRDYMRLCTMKFGRKLFSLHGFGQIKKYTKQWKTADKTVADPYQDPSPDEIAEKIQRFLNGSTGLGLIDASQRELYHTGYTSNRARQNVASFFAKHLEIDWRYGAEWYEMMLVDHDVSSNWSNWQYVAGVGNDPRGEARIFNPVKQAFDYDKDGAYVRGWVPEIKGIRQLEHVFQASTADSEELEALGLINIPLVADPIKRIPFTVEQRPRGGRKSFAHRRGQGRGGRRGGGGGGNGANGGNGNAAFPGNNGGGGGGNGGNKAAAQWRGNGHTNGDGNETGPGGSGGNSSSEGQTIRAMNGRNPPVWQPSPVRRSRLSYPQPPRRDFGPPGSGHVLPPSDFPPLPGPQGPVWVRQEHNGGGPWYGNQGNRGGHGNYGGNPRMRGRGGYHHQPPTNPGYSNNMQQHNGADPAAHGQHGGGQVAPGPGGTQIGAFGPVYVFSPNGFTTMQSFFPHPPPPPPPGDYGPPPDGWPEGWR</sequence>
<dbReference type="InterPro" id="IPR002081">
    <property type="entry name" value="Cryptochrome/DNA_photolyase_1"/>
</dbReference>
<dbReference type="Pfam" id="PF00875">
    <property type="entry name" value="DNA_photolyase"/>
    <property type="match status" value="1"/>
</dbReference>
<feature type="binding site" evidence="6">
    <location>
        <position position="286"/>
    </location>
    <ligand>
        <name>FAD</name>
        <dbReference type="ChEBI" id="CHEBI:57692"/>
    </ligand>
</feature>
<feature type="region of interest" description="Disordered" evidence="7">
    <location>
        <begin position="796"/>
        <end position="828"/>
    </location>
</feature>
<feature type="compositionally biased region" description="Pro residues" evidence="7">
    <location>
        <begin position="805"/>
        <end position="822"/>
    </location>
</feature>
<evidence type="ECO:0000256" key="4">
    <source>
        <dbReference type="ARBA" id="ARBA00022827"/>
    </source>
</evidence>
<comment type="cofactor">
    <cofactor evidence="6">
        <name>FAD</name>
        <dbReference type="ChEBI" id="CHEBI:57692"/>
    </cofactor>
    <text evidence="6">Binds 1 FAD per subunit.</text>
</comment>
<feature type="binding site" evidence="6">
    <location>
        <begin position="299"/>
        <end position="303"/>
    </location>
    <ligand>
        <name>FAD</name>
        <dbReference type="ChEBI" id="CHEBI:57692"/>
    </ligand>
</feature>
<feature type="compositionally biased region" description="Polar residues" evidence="7">
    <location>
        <begin position="749"/>
        <end position="759"/>
    </location>
</feature>
<evidence type="ECO:0000256" key="6">
    <source>
        <dbReference type="PIRSR" id="PIRSR602081-1"/>
    </source>
</evidence>
<dbReference type="NCBIfam" id="TIGR02765">
    <property type="entry name" value="crypto_DASH"/>
    <property type="match status" value="1"/>
</dbReference>
<protein>
    <submittedName>
        <fullName evidence="9">DNA photolyase, FAD-binding/Cryptochrome</fullName>
    </submittedName>
</protein>
<dbReference type="Gene3D" id="1.10.579.10">
    <property type="entry name" value="DNA Cyclobutane Dipyrimidine Photolyase, subunit A, domain 3"/>
    <property type="match status" value="1"/>
</dbReference>
<dbReference type="InterPro" id="IPR014729">
    <property type="entry name" value="Rossmann-like_a/b/a_fold"/>
</dbReference>
<dbReference type="PRINTS" id="PR00147">
    <property type="entry name" value="DNAPHOTLYASE"/>
</dbReference>
<dbReference type="PANTHER" id="PTHR11455">
    <property type="entry name" value="CRYPTOCHROME"/>
    <property type="match status" value="1"/>
</dbReference>
<evidence type="ECO:0000259" key="8">
    <source>
        <dbReference type="PROSITE" id="PS51645"/>
    </source>
</evidence>
<dbReference type="SUPFAM" id="SSF48173">
    <property type="entry name" value="Cryptochrome/photolyase FAD-binding domain"/>
    <property type="match status" value="1"/>
</dbReference>
<dbReference type="GO" id="GO:0003684">
    <property type="term" value="F:damaged DNA binding"/>
    <property type="evidence" value="ECO:0007669"/>
    <property type="project" value="TreeGrafter"/>
</dbReference>
<keyword evidence="3 6" id="KW-0285">Flavoprotein</keyword>
<evidence type="ECO:0000256" key="3">
    <source>
        <dbReference type="ARBA" id="ARBA00022630"/>
    </source>
</evidence>
<feature type="compositionally biased region" description="Gly residues" evidence="7">
    <location>
        <begin position="711"/>
        <end position="730"/>
    </location>
</feature>
<dbReference type="Gene3D" id="3.40.50.620">
    <property type="entry name" value="HUPs"/>
    <property type="match status" value="1"/>
</dbReference>
<reference evidence="9" key="1">
    <citation type="journal article" date="2021" name="Nat. Commun.">
        <title>Genetic determinants of endophytism in the Arabidopsis root mycobiome.</title>
        <authorList>
            <person name="Mesny F."/>
            <person name="Miyauchi S."/>
            <person name="Thiergart T."/>
            <person name="Pickel B."/>
            <person name="Atanasova L."/>
            <person name="Karlsson M."/>
            <person name="Huettel B."/>
            <person name="Barry K.W."/>
            <person name="Haridas S."/>
            <person name="Chen C."/>
            <person name="Bauer D."/>
            <person name="Andreopoulos W."/>
            <person name="Pangilinan J."/>
            <person name="LaButti K."/>
            <person name="Riley R."/>
            <person name="Lipzen A."/>
            <person name="Clum A."/>
            <person name="Drula E."/>
            <person name="Henrissat B."/>
            <person name="Kohler A."/>
            <person name="Grigoriev I.V."/>
            <person name="Martin F.M."/>
            <person name="Hacquard S."/>
        </authorList>
    </citation>
    <scope>NUCLEOTIDE SEQUENCE</scope>
    <source>
        <strain evidence="9">MPI-CAGE-CH-0235</strain>
    </source>
</reference>
<dbReference type="InterPro" id="IPR006050">
    <property type="entry name" value="DNA_photolyase_N"/>
</dbReference>
<feature type="compositionally biased region" description="Gly residues" evidence="7">
    <location>
        <begin position="768"/>
        <end position="781"/>
    </location>
</feature>
<evidence type="ECO:0000256" key="2">
    <source>
        <dbReference type="ARBA" id="ARBA00005862"/>
    </source>
</evidence>
<dbReference type="GO" id="GO:0000719">
    <property type="term" value="P:photoreactive repair"/>
    <property type="evidence" value="ECO:0007669"/>
    <property type="project" value="TreeGrafter"/>
</dbReference>
<feature type="compositionally biased region" description="Basic residues" evidence="7">
    <location>
        <begin position="564"/>
        <end position="581"/>
    </location>
</feature>
<evidence type="ECO:0000256" key="5">
    <source>
        <dbReference type="ARBA" id="ARBA00022991"/>
    </source>
</evidence>
<evidence type="ECO:0000256" key="1">
    <source>
        <dbReference type="ARBA" id="ARBA00001932"/>
    </source>
</evidence>
<organism evidence="9 10">
    <name type="scientific">Stachybotrys elegans</name>
    <dbReference type="NCBI Taxonomy" id="80388"/>
    <lineage>
        <taxon>Eukaryota</taxon>
        <taxon>Fungi</taxon>
        <taxon>Dikarya</taxon>
        <taxon>Ascomycota</taxon>
        <taxon>Pezizomycotina</taxon>
        <taxon>Sordariomycetes</taxon>
        <taxon>Hypocreomycetidae</taxon>
        <taxon>Hypocreales</taxon>
        <taxon>Stachybotryaceae</taxon>
        <taxon>Stachybotrys</taxon>
    </lineage>
</organism>
<dbReference type="InterPro" id="IPR036155">
    <property type="entry name" value="Crypto/Photolyase_N_sf"/>
</dbReference>
<dbReference type="Gene3D" id="1.25.40.80">
    <property type="match status" value="1"/>
</dbReference>
<keyword evidence="10" id="KW-1185">Reference proteome</keyword>
<comment type="cofactor">
    <cofactor evidence="1">
        <name>(6R)-5,10-methylene-5,6,7,8-tetrahydrofolate</name>
        <dbReference type="ChEBI" id="CHEBI:15636"/>
    </cofactor>
</comment>
<feature type="region of interest" description="Disordered" evidence="7">
    <location>
        <begin position="189"/>
        <end position="219"/>
    </location>
</feature>
<feature type="compositionally biased region" description="Gly residues" evidence="7">
    <location>
        <begin position="582"/>
        <end position="596"/>
    </location>
</feature>
<dbReference type="Proteomes" id="UP000813444">
    <property type="component" value="Unassembled WGS sequence"/>
</dbReference>
<dbReference type="SUPFAM" id="SSF52425">
    <property type="entry name" value="Cryptochrome/photolyase, N-terminal domain"/>
    <property type="match status" value="1"/>
</dbReference>
<comment type="caution">
    <text evidence="9">The sequence shown here is derived from an EMBL/GenBank/DDBJ whole genome shotgun (WGS) entry which is preliminary data.</text>
</comment>
<dbReference type="OrthoDB" id="435881at2759"/>
<dbReference type="InterPro" id="IPR036134">
    <property type="entry name" value="Crypto/Photolyase_FAD-like_sf"/>
</dbReference>
<dbReference type="GO" id="GO:0071949">
    <property type="term" value="F:FAD binding"/>
    <property type="evidence" value="ECO:0007669"/>
    <property type="project" value="TreeGrafter"/>
</dbReference>
<evidence type="ECO:0000313" key="10">
    <source>
        <dbReference type="Proteomes" id="UP000813444"/>
    </source>
</evidence>
<gene>
    <name evidence="9" type="ORF">B0I35DRAFT_147724</name>
</gene>
<evidence type="ECO:0000256" key="7">
    <source>
        <dbReference type="SAM" id="MobiDB-lite"/>
    </source>
</evidence>
<evidence type="ECO:0000313" key="9">
    <source>
        <dbReference type="EMBL" id="KAH7305025.1"/>
    </source>
</evidence>